<dbReference type="Proteomes" id="UP000234474">
    <property type="component" value="Unassembled WGS sequence"/>
</dbReference>
<reference evidence="3" key="1">
    <citation type="journal article" date="2018" name="Proc. Natl. Acad. Sci. U.S.A.">
        <title>Linking secondary metabolites to gene clusters through genome sequencing of six diverse Aspergillus species.</title>
        <authorList>
            <person name="Kaerboelling I."/>
            <person name="Vesth T.C."/>
            <person name="Frisvad J.C."/>
            <person name="Nybo J.L."/>
            <person name="Theobald S."/>
            <person name="Kuo A."/>
            <person name="Bowyer P."/>
            <person name="Matsuda Y."/>
            <person name="Mondo S."/>
            <person name="Lyhne E.K."/>
            <person name="Kogle M.E."/>
            <person name="Clum A."/>
            <person name="Lipzen A."/>
            <person name="Salamov A."/>
            <person name="Ngan C.Y."/>
            <person name="Daum C."/>
            <person name="Chiniquy J."/>
            <person name="Barry K."/>
            <person name="LaButti K."/>
            <person name="Haridas S."/>
            <person name="Simmons B.A."/>
            <person name="Magnuson J.K."/>
            <person name="Mortensen U.H."/>
            <person name="Larsen T.O."/>
            <person name="Grigoriev I.V."/>
            <person name="Baker S.E."/>
            <person name="Andersen M.R."/>
        </authorList>
    </citation>
    <scope>NUCLEOTIDE SEQUENCE [LARGE SCALE GENOMIC DNA]</scope>
    <source>
        <strain evidence="3">IBT 16806</strain>
    </source>
</reference>
<proteinExistence type="predicted"/>
<gene>
    <name evidence="2" type="ORF">P174DRAFT_436306</name>
</gene>
<evidence type="ECO:0000313" key="3">
    <source>
        <dbReference type="Proteomes" id="UP000234474"/>
    </source>
</evidence>
<keyword evidence="3" id="KW-1185">Reference proteome</keyword>
<dbReference type="VEuPathDB" id="FungiDB:P174DRAFT_436306"/>
<sequence>MESVVLAPDNISLQSDRPKDFSPTVREREYLANEPIDIETRFATSASNLRRAHTVAQGRNIAKSNIGVKAVRGRVATSILRAKDSHEVLKKRPVKRFDIPQARVMRLQVRGNRITSQLEMSGRMARSFSGMVGAGAQVSRSLGETTK</sequence>
<accession>A0A2I1BSD2</accession>
<dbReference type="STRING" id="1392255.A0A2I1BSD2"/>
<dbReference type="RefSeq" id="XP_024676796.1">
    <property type="nucleotide sequence ID" value="XM_024826004.1"/>
</dbReference>
<name>A0A2I1BSD2_ASPN1</name>
<dbReference type="EMBL" id="MSZS01000042">
    <property type="protein sequence ID" value="PKX88201.1"/>
    <property type="molecule type" value="Genomic_DNA"/>
</dbReference>
<organism evidence="2 3">
    <name type="scientific">Aspergillus novofumigatus (strain IBT 16806)</name>
    <dbReference type="NCBI Taxonomy" id="1392255"/>
    <lineage>
        <taxon>Eukaryota</taxon>
        <taxon>Fungi</taxon>
        <taxon>Dikarya</taxon>
        <taxon>Ascomycota</taxon>
        <taxon>Pezizomycotina</taxon>
        <taxon>Eurotiomycetes</taxon>
        <taxon>Eurotiomycetidae</taxon>
        <taxon>Eurotiales</taxon>
        <taxon>Aspergillaceae</taxon>
        <taxon>Aspergillus</taxon>
        <taxon>Aspergillus subgen. Fumigati</taxon>
    </lineage>
</organism>
<evidence type="ECO:0000313" key="2">
    <source>
        <dbReference type="EMBL" id="PKX88201.1"/>
    </source>
</evidence>
<feature type="region of interest" description="Disordered" evidence="1">
    <location>
        <begin position="1"/>
        <end position="21"/>
    </location>
</feature>
<dbReference type="GeneID" id="36533329"/>
<evidence type="ECO:0000256" key="1">
    <source>
        <dbReference type="SAM" id="MobiDB-lite"/>
    </source>
</evidence>
<comment type="caution">
    <text evidence="2">The sequence shown here is derived from an EMBL/GenBank/DDBJ whole genome shotgun (WGS) entry which is preliminary data.</text>
</comment>
<protein>
    <submittedName>
        <fullName evidence="2">Uncharacterized protein</fullName>
    </submittedName>
</protein>
<dbReference type="AlphaFoldDB" id="A0A2I1BSD2"/>